<evidence type="ECO:0000313" key="3">
    <source>
        <dbReference type="Proteomes" id="UP000575469"/>
    </source>
</evidence>
<keyword evidence="1" id="KW-0812">Transmembrane</keyword>
<evidence type="ECO:0000313" key="2">
    <source>
        <dbReference type="EMBL" id="NMV36799.1"/>
    </source>
</evidence>
<accession>A0A848NTX8</accession>
<proteinExistence type="predicted"/>
<evidence type="ECO:0000256" key="1">
    <source>
        <dbReference type="SAM" id="Phobius"/>
    </source>
</evidence>
<dbReference type="Proteomes" id="UP000575469">
    <property type="component" value="Unassembled WGS sequence"/>
</dbReference>
<comment type="caution">
    <text evidence="2">The sequence shown here is derived from an EMBL/GenBank/DDBJ whole genome shotgun (WGS) entry which is preliminary data.</text>
</comment>
<protein>
    <submittedName>
        <fullName evidence="2">Uncharacterized protein</fullName>
    </submittedName>
</protein>
<dbReference type="EMBL" id="JABBZM010000002">
    <property type="protein sequence ID" value="NMV36799.1"/>
    <property type="molecule type" value="Genomic_DNA"/>
</dbReference>
<dbReference type="RefSeq" id="WP_169339156.1">
    <property type="nucleotide sequence ID" value="NZ_JABBZM010000002.1"/>
</dbReference>
<name>A0A848NTX8_9RALS</name>
<dbReference type="AlphaFoldDB" id="A0A848NTX8"/>
<keyword evidence="1" id="KW-0472">Membrane</keyword>
<gene>
    <name evidence="2" type="ORF">HGR00_02620</name>
</gene>
<organism evidence="2 3">
    <name type="scientific">Ralstonia insidiosa</name>
    <dbReference type="NCBI Taxonomy" id="190721"/>
    <lineage>
        <taxon>Bacteria</taxon>
        <taxon>Pseudomonadati</taxon>
        <taxon>Pseudomonadota</taxon>
        <taxon>Betaproteobacteria</taxon>
        <taxon>Burkholderiales</taxon>
        <taxon>Burkholderiaceae</taxon>
        <taxon>Ralstonia</taxon>
    </lineage>
</organism>
<feature type="transmembrane region" description="Helical" evidence="1">
    <location>
        <begin position="14"/>
        <end position="32"/>
    </location>
</feature>
<keyword evidence="1" id="KW-1133">Transmembrane helix</keyword>
<reference evidence="2 3" key="1">
    <citation type="submission" date="2020-04" db="EMBL/GenBank/DDBJ databases">
        <title>Ralstonia insidiosa genome sequencing and assembly.</title>
        <authorList>
            <person name="Martins R.C.R."/>
            <person name="Perdigao-Neto L.V."/>
            <person name="Levin A.S.S."/>
            <person name="Costa S.F."/>
        </authorList>
    </citation>
    <scope>NUCLEOTIDE SEQUENCE [LARGE SCALE GENOMIC DNA]</scope>
    <source>
        <strain evidence="2 3">5047</strain>
    </source>
</reference>
<sequence length="51" mass="5374">MPTRTPGRGRLKGLLIYIAAVTVVFGVHAYALHMDSVAAQKSAPAHADKSV</sequence>